<dbReference type="EMBL" id="VLLL01000005">
    <property type="protein sequence ID" value="TWJ15902.1"/>
    <property type="molecule type" value="Genomic_DNA"/>
</dbReference>
<organism evidence="3 4">
    <name type="scientific">Stackebrandtia albiflava</name>
    <dbReference type="NCBI Taxonomy" id="406432"/>
    <lineage>
        <taxon>Bacteria</taxon>
        <taxon>Bacillati</taxon>
        <taxon>Actinomycetota</taxon>
        <taxon>Actinomycetes</taxon>
        <taxon>Glycomycetales</taxon>
        <taxon>Glycomycetaceae</taxon>
        <taxon>Stackebrandtia</taxon>
    </lineage>
</organism>
<dbReference type="Pfam" id="PF08327">
    <property type="entry name" value="AHSA1"/>
    <property type="match status" value="1"/>
</dbReference>
<sequence>MSDTTTTADGRPAVRLERRLPHPVATVWDAVTDPRHLSAWYPLAVVSLQPHVGGGVVFDDGEGTRYDATITDYTPPTLFAFDEHDPESPGRENDDHLRITLRPDADGCVLVLTHVPSDPDTVEGAATGWRGCLDALAAALR</sequence>
<evidence type="ECO:0000256" key="1">
    <source>
        <dbReference type="ARBA" id="ARBA00006817"/>
    </source>
</evidence>
<dbReference type="Gene3D" id="3.30.530.20">
    <property type="match status" value="1"/>
</dbReference>
<protein>
    <submittedName>
        <fullName evidence="3">Uncharacterized protein YndB with AHSA1/START domain</fullName>
    </submittedName>
</protein>
<dbReference type="InterPro" id="IPR023393">
    <property type="entry name" value="START-like_dom_sf"/>
</dbReference>
<dbReference type="InterPro" id="IPR013538">
    <property type="entry name" value="ASHA1/2-like_C"/>
</dbReference>
<dbReference type="Proteomes" id="UP000321617">
    <property type="component" value="Unassembled WGS sequence"/>
</dbReference>
<evidence type="ECO:0000313" key="3">
    <source>
        <dbReference type="EMBL" id="TWJ15902.1"/>
    </source>
</evidence>
<dbReference type="RefSeq" id="WP_147135367.1">
    <property type="nucleotide sequence ID" value="NZ_BAABIJ010000001.1"/>
</dbReference>
<evidence type="ECO:0000313" key="4">
    <source>
        <dbReference type="Proteomes" id="UP000321617"/>
    </source>
</evidence>
<comment type="caution">
    <text evidence="3">The sequence shown here is derived from an EMBL/GenBank/DDBJ whole genome shotgun (WGS) entry which is preliminary data.</text>
</comment>
<proteinExistence type="inferred from homology"/>
<name>A0A562VDG0_9ACTN</name>
<comment type="similarity">
    <text evidence="1">Belongs to the AHA1 family.</text>
</comment>
<dbReference type="OrthoDB" id="9803476at2"/>
<dbReference type="SUPFAM" id="SSF55961">
    <property type="entry name" value="Bet v1-like"/>
    <property type="match status" value="1"/>
</dbReference>
<reference evidence="3 4" key="1">
    <citation type="journal article" date="2013" name="Stand. Genomic Sci.">
        <title>Genomic Encyclopedia of Type Strains, Phase I: The one thousand microbial genomes (KMG-I) project.</title>
        <authorList>
            <person name="Kyrpides N.C."/>
            <person name="Woyke T."/>
            <person name="Eisen J.A."/>
            <person name="Garrity G."/>
            <person name="Lilburn T.G."/>
            <person name="Beck B.J."/>
            <person name="Whitman W.B."/>
            <person name="Hugenholtz P."/>
            <person name="Klenk H.P."/>
        </authorList>
    </citation>
    <scope>NUCLEOTIDE SEQUENCE [LARGE SCALE GENOMIC DNA]</scope>
    <source>
        <strain evidence="3 4">DSM 45044</strain>
    </source>
</reference>
<keyword evidence="4" id="KW-1185">Reference proteome</keyword>
<evidence type="ECO:0000259" key="2">
    <source>
        <dbReference type="Pfam" id="PF08327"/>
    </source>
</evidence>
<accession>A0A562VDG0</accession>
<feature type="domain" description="Activator of Hsp90 ATPase homologue 1/2-like C-terminal" evidence="2">
    <location>
        <begin position="22"/>
        <end position="140"/>
    </location>
</feature>
<gene>
    <name evidence="3" type="ORF">LX16_1621</name>
</gene>
<dbReference type="AlphaFoldDB" id="A0A562VDG0"/>